<sequence>MRNVCKQLSLTSFFLFFVFTGTPSAAADKDALINDLYHRSGLKMQLDWMQNNFADARALFGDDAQQADEATRKMMVLLDKSLKEKFSDQRVRGIVLDHLDRDLSEQQLEQILQIMDDPIWQRAWELEGRAYQPDGIAQMQQYIAQRLESKPPRSSRVGLVSELIDVTDAVDLTLEMAIQGALMASRIMMEKLGKTEITEKQMEDAARRQMENYREQYRDMLTAQMLYIYRYMSDNQLKAYIQLYSSPIMRKLNNTVTGALLAVMR</sequence>
<evidence type="ECO:0008006" key="4">
    <source>
        <dbReference type="Google" id="ProtNLM"/>
    </source>
</evidence>
<evidence type="ECO:0000256" key="1">
    <source>
        <dbReference type="SAM" id="SignalP"/>
    </source>
</evidence>
<feature type="chain" id="PRO_5045473391" description="DUF2059 domain-containing protein" evidence="1">
    <location>
        <begin position="27"/>
        <end position="265"/>
    </location>
</feature>
<keyword evidence="3" id="KW-1185">Reference proteome</keyword>
<protein>
    <recommendedName>
        <fullName evidence="4">DUF2059 domain-containing protein</fullName>
    </recommendedName>
</protein>
<dbReference type="EMBL" id="BAABFL010000405">
    <property type="protein sequence ID" value="GAA4650562.1"/>
    <property type="molecule type" value="Genomic_DNA"/>
</dbReference>
<evidence type="ECO:0000313" key="3">
    <source>
        <dbReference type="Proteomes" id="UP001500604"/>
    </source>
</evidence>
<proteinExistence type="predicted"/>
<reference evidence="3" key="1">
    <citation type="journal article" date="2019" name="Int. J. Syst. Evol. Microbiol.">
        <title>The Global Catalogue of Microorganisms (GCM) 10K type strain sequencing project: providing services to taxonomists for standard genome sequencing and annotation.</title>
        <authorList>
            <consortium name="The Broad Institute Genomics Platform"/>
            <consortium name="The Broad Institute Genome Sequencing Center for Infectious Disease"/>
            <person name="Wu L."/>
            <person name="Ma J."/>
        </authorList>
    </citation>
    <scope>NUCLEOTIDE SEQUENCE [LARGE SCALE GENOMIC DNA]</scope>
    <source>
        <strain evidence="3">JCM 17805</strain>
    </source>
</reference>
<feature type="signal peptide" evidence="1">
    <location>
        <begin position="1"/>
        <end position="26"/>
    </location>
</feature>
<evidence type="ECO:0000313" key="2">
    <source>
        <dbReference type="EMBL" id="GAA4650562.1"/>
    </source>
</evidence>
<name>A0ABP8V3U4_9GAMM</name>
<keyword evidence="1" id="KW-0732">Signal</keyword>
<dbReference type="RefSeq" id="WP_345196758.1">
    <property type="nucleotide sequence ID" value="NZ_BAABFL010000405.1"/>
</dbReference>
<dbReference type="Proteomes" id="UP001500604">
    <property type="component" value="Unassembled WGS sequence"/>
</dbReference>
<gene>
    <name evidence="2" type="ORF">GCM10023116_28450</name>
</gene>
<accession>A0ABP8V3U4</accession>
<organism evidence="2 3">
    <name type="scientific">Kistimonas scapharcae</name>
    <dbReference type="NCBI Taxonomy" id="1036133"/>
    <lineage>
        <taxon>Bacteria</taxon>
        <taxon>Pseudomonadati</taxon>
        <taxon>Pseudomonadota</taxon>
        <taxon>Gammaproteobacteria</taxon>
        <taxon>Oceanospirillales</taxon>
        <taxon>Endozoicomonadaceae</taxon>
        <taxon>Kistimonas</taxon>
    </lineage>
</organism>
<comment type="caution">
    <text evidence="2">The sequence shown here is derived from an EMBL/GenBank/DDBJ whole genome shotgun (WGS) entry which is preliminary data.</text>
</comment>